<dbReference type="Gene3D" id="2.40.50.100">
    <property type="match status" value="2"/>
</dbReference>
<dbReference type="Pfam" id="PF25917">
    <property type="entry name" value="BSH_RND"/>
    <property type="match status" value="1"/>
</dbReference>
<dbReference type="PROSITE" id="PS51257">
    <property type="entry name" value="PROKAR_LIPOPROTEIN"/>
    <property type="match status" value="1"/>
</dbReference>
<dbReference type="Gene3D" id="2.40.420.20">
    <property type="match status" value="1"/>
</dbReference>
<comment type="caution">
    <text evidence="7">The sequence shown here is derived from an EMBL/GenBank/DDBJ whole genome shotgun (WGS) entry which is preliminary data.</text>
</comment>
<evidence type="ECO:0000259" key="4">
    <source>
        <dbReference type="Pfam" id="PF25917"/>
    </source>
</evidence>
<comment type="similarity">
    <text evidence="1">Belongs to the membrane fusion protein (MFP) (TC 8.A.1) family.</text>
</comment>
<evidence type="ECO:0000256" key="3">
    <source>
        <dbReference type="SAM" id="SignalP"/>
    </source>
</evidence>
<dbReference type="PANTHER" id="PTHR30469:SF15">
    <property type="entry name" value="HLYD FAMILY OF SECRETION PROTEINS"/>
    <property type="match status" value="1"/>
</dbReference>
<dbReference type="InterPro" id="IPR006143">
    <property type="entry name" value="RND_pump_MFP"/>
</dbReference>
<evidence type="ECO:0000313" key="8">
    <source>
        <dbReference type="Proteomes" id="UP001145069"/>
    </source>
</evidence>
<dbReference type="GO" id="GO:0015562">
    <property type="term" value="F:efflux transmembrane transporter activity"/>
    <property type="evidence" value="ECO:0007669"/>
    <property type="project" value="TreeGrafter"/>
</dbReference>
<dbReference type="Gene3D" id="2.40.30.170">
    <property type="match status" value="1"/>
</dbReference>
<feature type="signal peptide" evidence="3">
    <location>
        <begin position="1"/>
        <end position="22"/>
    </location>
</feature>
<feature type="domain" description="Multidrug resistance protein MdtA-like barrel-sandwich hybrid" evidence="4">
    <location>
        <begin position="64"/>
        <end position="229"/>
    </location>
</feature>
<dbReference type="Proteomes" id="UP001145069">
    <property type="component" value="Unassembled WGS sequence"/>
</dbReference>
<feature type="chain" id="PRO_5040894000" evidence="3">
    <location>
        <begin position="23"/>
        <end position="387"/>
    </location>
</feature>
<evidence type="ECO:0000313" key="7">
    <source>
        <dbReference type="EMBL" id="MDC3415969.1"/>
    </source>
</evidence>
<dbReference type="InterPro" id="IPR058792">
    <property type="entry name" value="Beta-barrel_RND_2"/>
</dbReference>
<evidence type="ECO:0000256" key="1">
    <source>
        <dbReference type="ARBA" id="ARBA00009477"/>
    </source>
</evidence>
<reference evidence="7" key="1">
    <citation type="submission" date="2022-06" db="EMBL/GenBank/DDBJ databases">
        <title>Aquibacillus sp. a new bacterium isolated from soil saline samples.</title>
        <authorList>
            <person name="Galisteo C."/>
            <person name="De La Haba R."/>
            <person name="Sanchez-Porro C."/>
            <person name="Ventosa A."/>
        </authorList>
    </citation>
    <scope>NUCLEOTIDE SEQUENCE</scope>
    <source>
        <strain evidence="7">3ASR75-54</strain>
    </source>
</reference>
<accession>A0A9X3WEI7</accession>
<dbReference type="InterPro" id="IPR058625">
    <property type="entry name" value="MdtA-like_BSH"/>
</dbReference>
<evidence type="ECO:0000259" key="6">
    <source>
        <dbReference type="Pfam" id="PF25989"/>
    </source>
</evidence>
<sequence length="387" mass="41946">MVRKKIVYLTFLLLLVSACSQTDSSETTEKQERVTPVLVATVTEGDLQMEREINGTAVVSSQGQIIPKTSGELVELFVQKGDTVEKGQAIGKINAGNIQANVRLQTISVKSAEKQLESAIVSRKLAEQGLKNAKEQLDQAQASEQQVNGKSSIKQAEIAVDNAKLQLESAQIQEDAARLQVEQAQIQLDQTKDQLVDTTIKATIAGEITAFNSKVGELVSTSQSLGTIISLDPIQINANVSDQELSLFEKDKEIQIYLDALDKTADAKIVYISPITNESGLYQIEAELPNENKEIKPGMTISFQLPTTIVDKATLVPTEALVEETEGAFIFVIDEERAMKKSVTIVKSLSDLTAITGEIKKGDQIVTSGQVTLTDGNKVTVIEEAAK</sequence>
<dbReference type="SUPFAM" id="SSF111369">
    <property type="entry name" value="HlyD-like secretion proteins"/>
    <property type="match status" value="2"/>
</dbReference>
<dbReference type="GO" id="GO:1990281">
    <property type="term" value="C:efflux pump complex"/>
    <property type="evidence" value="ECO:0007669"/>
    <property type="project" value="TreeGrafter"/>
</dbReference>
<evidence type="ECO:0000256" key="2">
    <source>
        <dbReference type="SAM" id="Coils"/>
    </source>
</evidence>
<keyword evidence="8" id="KW-1185">Reference proteome</keyword>
<protein>
    <submittedName>
        <fullName evidence="7">Efflux RND transporter periplasmic adaptor subunit</fullName>
    </submittedName>
</protein>
<feature type="domain" description="CusB-like beta-barrel" evidence="5">
    <location>
        <begin position="236"/>
        <end position="305"/>
    </location>
</feature>
<feature type="coiled-coil region" evidence="2">
    <location>
        <begin position="123"/>
        <end position="201"/>
    </location>
</feature>
<feature type="domain" description="YknX-like C-terminal permuted SH3-like" evidence="6">
    <location>
        <begin position="315"/>
        <end position="381"/>
    </location>
</feature>
<dbReference type="PANTHER" id="PTHR30469">
    <property type="entry name" value="MULTIDRUG RESISTANCE PROTEIN MDTA"/>
    <property type="match status" value="1"/>
</dbReference>
<dbReference type="Gene3D" id="1.10.287.470">
    <property type="entry name" value="Helix hairpin bin"/>
    <property type="match status" value="2"/>
</dbReference>
<name>A0A9X3WEI7_9BACI</name>
<keyword evidence="2" id="KW-0175">Coiled coil</keyword>
<proteinExistence type="inferred from homology"/>
<dbReference type="InterPro" id="IPR058637">
    <property type="entry name" value="YknX-like_C"/>
</dbReference>
<organism evidence="7 8">
    <name type="scientific">Aquibacillus salsiterrae</name>
    <dbReference type="NCBI Taxonomy" id="2950439"/>
    <lineage>
        <taxon>Bacteria</taxon>
        <taxon>Bacillati</taxon>
        <taxon>Bacillota</taxon>
        <taxon>Bacilli</taxon>
        <taxon>Bacillales</taxon>
        <taxon>Bacillaceae</taxon>
        <taxon>Aquibacillus</taxon>
    </lineage>
</organism>
<dbReference type="AlphaFoldDB" id="A0A9X3WEI7"/>
<dbReference type="RefSeq" id="WP_272444948.1">
    <property type="nucleotide sequence ID" value="NZ_JAMQKC010000002.1"/>
</dbReference>
<dbReference type="NCBIfam" id="TIGR01730">
    <property type="entry name" value="RND_mfp"/>
    <property type="match status" value="1"/>
</dbReference>
<keyword evidence="3" id="KW-0732">Signal</keyword>
<gene>
    <name evidence="7" type="ORF">NC799_03470</name>
</gene>
<dbReference type="EMBL" id="JAMQKC010000002">
    <property type="protein sequence ID" value="MDC3415969.1"/>
    <property type="molecule type" value="Genomic_DNA"/>
</dbReference>
<dbReference type="Pfam" id="PF25989">
    <property type="entry name" value="YknX_C"/>
    <property type="match status" value="1"/>
</dbReference>
<dbReference type="Pfam" id="PF25954">
    <property type="entry name" value="Beta-barrel_RND_2"/>
    <property type="match status" value="1"/>
</dbReference>
<evidence type="ECO:0000259" key="5">
    <source>
        <dbReference type="Pfam" id="PF25954"/>
    </source>
</evidence>